<organism evidence="1 2">
    <name type="scientific">Caerostris darwini</name>
    <dbReference type="NCBI Taxonomy" id="1538125"/>
    <lineage>
        <taxon>Eukaryota</taxon>
        <taxon>Metazoa</taxon>
        <taxon>Ecdysozoa</taxon>
        <taxon>Arthropoda</taxon>
        <taxon>Chelicerata</taxon>
        <taxon>Arachnida</taxon>
        <taxon>Araneae</taxon>
        <taxon>Araneomorphae</taxon>
        <taxon>Entelegynae</taxon>
        <taxon>Araneoidea</taxon>
        <taxon>Araneidae</taxon>
        <taxon>Caerostris</taxon>
    </lineage>
</organism>
<name>A0AAV4M7K0_9ARAC</name>
<evidence type="ECO:0000313" key="1">
    <source>
        <dbReference type="EMBL" id="GIX68401.1"/>
    </source>
</evidence>
<keyword evidence="2" id="KW-1185">Reference proteome</keyword>
<dbReference type="AlphaFoldDB" id="A0AAV4M7K0"/>
<sequence length="88" mass="10578">MLLTRRPNSFPPFYPKRQNKYFLDTASKPVHFPGRWFRKILHKCNKTVNNVLLNSPIRQVTILINPNCLKELRHLGERKKWIVFLPDH</sequence>
<accession>A0AAV4M7K0</accession>
<reference evidence="1 2" key="1">
    <citation type="submission" date="2021-06" db="EMBL/GenBank/DDBJ databases">
        <title>Caerostris darwini draft genome.</title>
        <authorList>
            <person name="Kono N."/>
            <person name="Arakawa K."/>
        </authorList>
    </citation>
    <scope>NUCLEOTIDE SEQUENCE [LARGE SCALE GENOMIC DNA]</scope>
</reference>
<evidence type="ECO:0000313" key="2">
    <source>
        <dbReference type="Proteomes" id="UP001054837"/>
    </source>
</evidence>
<dbReference type="Proteomes" id="UP001054837">
    <property type="component" value="Unassembled WGS sequence"/>
</dbReference>
<comment type="caution">
    <text evidence="1">The sequence shown here is derived from an EMBL/GenBank/DDBJ whole genome shotgun (WGS) entry which is preliminary data.</text>
</comment>
<dbReference type="EMBL" id="BPLQ01000179">
    <property type="protein sequence ID" value="GIX68401.1"/>
    <property type="molecule type" value="Genomic_DNA"/>
</dbReference>
<gene>
    <name evidence="1" type="ORF">CDAR_500121</name>
</gene>
<proteinExistence type="predicted"/>
<protein>
    <submittedName>
        <fullName evidence="1">Uncharacterized protein</fullName>
    </submittedName>
</protein>